<reference evidence="1 2" key="1">
    <citation type="submission" date="2023-07" db="EMBL/GenBank/DDBJ databases">
        <title>Genomic Encyclopedia of Type Strains, Phase IV (KMG-IV): sequencing the most valuable type-strain genomes for metagenomic binning, comparative biology and taxonomic classification.</title>
        <authorList>
            <person name="Goeker M."/>
        </authorList>
    </citation>
    <scope>NUCLEOTIDE SEQUENCE [LARGE SCALE GENOMIC DNA]</scope>
    <source>
        <strain evidence="1 2">DSM 19598</strain>
    </source>
</reference>
<evidence type="ECO:0000313" key="1">
    <source>
        <dbReference type="EMBL" id="MDQ0413789.1"/>
    </source>
</evidence>
<evidence type="ECO:0000313" key="2">
    <source>
        <dbReference type="Proteomes" id="UP001242313"/>
    </source>
</evidence>
<protein>
    <submittedName>
        <fullName evidence="1">Uncharacterized protein</fullName>
    </submittedName>
</protein>
<accession>A0ABU0FV48</accession>
<name>A0ABU0FV48_9BACI</name>
<comment type="caution">
    <text evidence="1">The sequence shown here is derived from an EMBL/GenBank/DDBJ whole genome shotgun (WGS) entry which is preliminary data.</text>
</comment>
<sequence>MKKNNWLLFLLILLLSIGWGAYYWFFIVPGQ</sequence>
<gene>
    <name evidence="1" type="ORF">J2S25_001994</name>
</gene>
<dbReference type="Proteomes" id="UP001242313">
    <property type="component" value="Unassembled WGS sequence"/>
</dbReference>
<keyword evidence="2" id="KW-1185">Reference proteome</keyword>
<proteinExistence type="predicted"/>
<dbReference type="EMBL" id="JAUSUN010000009">
    <property type="protein sequence ID" value="MDQ0413789.1"/>
    <property type="molecule type" value="Genomic_DNA"/>
</dbReference>
<organism evidence="1 2">
    <name type="scientific">Mesobacillus stamsii</name>
    <dbReference type="NCBI Taxonomy" id="225347"/>
    <lineage>
        <taxon>Bacteria</taxon>
        <taxon>Bacillati</taxon>
        <taxon>Bacillota</taxon>
        <taxon>Bacilli</taxon>
        <taxon>Bacillales</taxon>
        <taxon>Bacillaceae</taxon>
        <taxon>Mesobacillus</taxon>
    </lineage>
</organism>